<dbReference type="InterPro" id="IPR032691">
    <property type="entry name" value="Mon2/Sec7/BIG1-like_HUS"/>
</dbReference>
<dbReference type="Proteomes" id="UP001356427">
    <property type="component" value="Unassembled WGS sequence"/>
</dbReference>
<proteinExistence type="predicted"/>
<feature type="compositionally biased region" description="Basic and acidic residues" evidence="1">
    <location>
        <begin position="217"/>
        <end position="230"/>
    </location>
</feature>
<evidence type="ECO:0000313" key="3">
    <source>
        <dbReference type="EMBL" id="KAK6309177.1"/>
    </source>
</evidence>
<dbReference type="Pfam" id="PF12783">
    <property type="entry name" value="Sec7-like_HUS"/>
    <property type="match status" value="1"/>
</dbReference>
<feature type="region of interest" description="Disordered" evidence="1">
    <location>
        <begin position="217"/>
        <end position="250"/>
    </location>
</feature>
<dbReference type="EMBL" id="JAGTTL010000018">
    <property type="protein sequence ID" value="KAK6309177.1"/>
    <property type="molecule type" value="Genomic_DNA"/>
</dbReference>
<feature type="region of interest" description="Disordered" evidence="1">
    <location>
        <begin position="1"/>
        <end position="21"/>
    </location>
</feature>
<organism evidence="3 4">
    <name type="scientific">Coregonus suidteri</name>
    <dbReference type="NCBI Taxonomy" id="861788"/>
    <lineage>
        <taxon>Eukaryota</taxon>
        <taxon>Metazoa</taxon>
        <taxon>Chordata</taxon>
        <taxon>Craniata</taxon>
        <taxon>Vertebrata</taxon>
        <taxon>Euteleostomi</taxon>
        <taxon>Actinopterygii</taxon>
        <taxon>Neopterygii</taxon>
        <taxon>Teleostei</taxon>
        <taxon>Protacanthopterygii</taxon>
        <taxon>Salmoniformes</taxon>
        <taxon>Salmonidae</taxon>
        <taxon>Coregoninae</taxon>
        <taxon>Coregonus</taxon>
    </lineage>
</organism>
<protein>
    <recommendedName>
        <fullName evidence="2">Mon2/Sec7/BIG1-like HUS domain-containing protein</fullName>
    </recommendedName>
</protein>
<feature type="domain" description="Mon2/Sec7/BIG1-like HUS" evidence="2">
    <location>
        <begin position="51"/>
        <end position="133"/>
    </location>
</feature>
<comment type="caution">
    <text evidence="3">The sequence shown here is derived from an EMBL/GenBank/DDBJ whole genome shotgun (WGS) entry which is preliminary data.</text>
</comment>
<evidence type="ECO:0000259" key="2">
    <source>
        <dbReference type="Pfam" id="PF12783"/>
    </source>
</evidence>
<evidence type="ECO:0000256" key="1">
    <source>
        <dbReference type="SAM" id="MobiDB-lite"/>
    </source>
</evidence>
<sequence length="250" mass="27236">MLTPPMAGRDDRDDADVWSGAPGVGPPNDFPGVFLQFRQGNSSAASPAPVEKPYFPICMRLLRVVSVLIKHFYSLLVTECEIFLSLLVKFLDGEKPQWLRAVAVESVHRLCVQPHLLRSFCLSYDMKQHSTKVFRDIVNALGSFIQSLFIVLNTGNPAATNASTGGSGSGAQGLPSLEMLDKVEPPSIPEGYAMSVAFSALLDLVRGITSMIERELTKEEEEAAVRREANQTRTPSLSLVKRGEEGGDEG</sequence>
<gene>
    <name evidence="3" type="ORF">J4Q44_G00206400</name>
</gene>
<dbReference type="AlphaFoldDB" id="A0AAN8LIG4"/>
<feature type="compositionally biased region" description="Basic and acidic residues" evidence="1">
    <location>
        <begin position="241"/>
        <end position="250"/>
    </location>
</feature>
<keyword evidence="4" id="KW-1185">Reference proteome</keyword>
<name>A0AAN8LIG4_9TELE</name>
<accession>A0AAN8LIG4</accession>
<evidence type="ECO:0000313" key="4">
    <source>
        <dbReference type="Proteomes" id="UP001356427"/>
    </source>
</evidence>
<reference evidence="3 4" key="1">
    <citation type="submission" date="2021-04" db="EMBL/GenBank/DDBJ databases">
        <authorList>
            <person name="De Guttry C."/>
            <person name="Zahm M."/>
            <person name="Klopp C."/>
            <person name="Cabau C."/>
            <person name="Louis A."/>
            <person name="Berthelot C."/>
            <person name="Parey E."/>
            <person name="Roest Crollius H."/>
            <person name="Montfort J."/>
            <person name="Robinson-Rechavi M."/>
            <person name="Bucao C."/>
            <person name="Bouchez O."/>
            <person name="Gislard M."/>
            <person name="Lluch J."/>
            <person name="Milhes M."/>
            <person name="Lampietro C."/>
            <person name="Lopez Roques C."/>
            <person name="Donnadieu C."/>
            <person name="Braasch I."/>
            <person name="Desvignes T."/>
            <person name="Postlethwait J."/>
            <person name="Bobe J."/>
            <person name="Wedekind C."/>
            <person name="Guiguen Y."/>
        </authorList>
    </citation>
    <scope>NUCLEOTIDE SEQUENCE [LARGE SCALE GENOMIC DNA]</scope>
    <source>
        <strain evidence="3">Cs_M1</strain>
        <tissue evidence="3">Blood</tissue>
    </source>
</reference>